<accession>A0A7N0VAE1</accession>
<name>A0A7N0VAE1_KALFE</name>
<keyword evidence="7" id="KW-1185">Reference proteome</keyword>
<dbReference type="InterPro" id="IPR013083">
    <property type="entry name" value="Znf_RING/FYVE/PHD"/>
</dbReference>
<evidence type="ECO:0000259" key="5">
    <source>
        <dbReference type="PROSITE" id="PS50089"/>
    </source>
</evidence>
<dbReference type="PANTHER" id="PTHR45969:SF11">
    <property type="entry name" value="RING_U-BOX SUPERFAMILY PROTEIN"/>
    <property type="match status" value="1"/>
</dbReference>
<evidence type="ECO:0000313" key="7">
    <source>
        <dbReference type="Proteomes" id="UP000594263"/>
    </source>
</evidence>
<dbReference type="Pfam" id="PF13639">
    <property type="entry name" value="zf-RING_2"/>
    <property type="match status" value="1"/>
</dbReference>
<dbReference type="SUPFAM" id="SSF57850">
    <property type="entry name" value="RING/U-box"/>
    <property type="match status" value="1"/>
</dbReference>
<dbReference type="OMA" id="HVLYKAA"/>
<dbReference type="GO" id="GO:0016567">
    <property type="term" value="P:protein ubiquitination"/>
    <property type="evidence" value="ECO:0007669"/>
    <property type="project" value="TreeGrafter"/>
</dbReference>
<dbReference type="CDD" id="cd16454">
    <property type="entry name" value="RING-H2_PA-TM-RING"/>
    <property type="match status" value="1"/>
</dbReference>
<evidence type="ECO:0000256" key="4">
    <source>
        <dbReference type="PROSITE-ProRule" id="PRU00175"/>
    </source>
</evidence>
<feature type="domain" description="RING-type" evidence="5">
    <location>
        <begin position="84"/>
        <end position="128"/>
    </location>
</feature>
<keyword evidence="2 4" id="KW-0863">Zinc-finger</keyword>
<dbReference type="Proteomes" id="UP000594263">
    <property type="component" value="Unplaced"/>
</dbReference>
<reference evidence="6" key="1">
    <citation type="submission" date="2021-01" db="UniProtKB">
        <authorList>
            <consortium name="EnsemblPlants"/>
        </authorList>
    </citation>
    <scope>IDENTIFICATION</scope>
</reference>
<dbReference type="GO" id="GO:0061630">
    <property type="term" value="F:ubiquitin protein ligase activity"/>
    <property type="evidence" value="ECO:0007669"/>
    <property type="project" value="TreeGrafter"/>
</dbReference>
<evidence type="ECO:0000256" key="1">
    <source>
        <dbReference type="ARBA" id="ARBA00022723"/>
    </source>
</evidence>
<evidence type="ECO:0000256" key="2">
    <source>
        <dbReference type="ARBA" id="ARBA00022771"/>
    </source>
</evidence>
<proteinExistence type="predicted"/>
<evidence type="ECO:0000256" key="3">
    <source>
        <dbReference type="ARBA" id="ARBA00022833"/>
    </source>
</evidence>
<dbReference type="SMART" id="SM00184">
    <property type="entry name" value="RING"/>
    <property type="match status" value="1"/>
</dbReference>
<protein>
    <recommendedName>
        <fullName evidence="5">RING-type domain-containing protein</fullName>
    </recommendedName>
</protein>
<dbReference type="EnsemblPlants" id="Kaladp0496s0017.1.v1.1">
    <property type="protein sequence ID" value="Kaladp0496s0017.1.v1.1.CDS.1"/>
    <property type="gene ID" value="Kaladp0496s0017.v1.1"/>
</dbReference>
<dbReference type="AlphaFoldDB" id="A0A7N0VAE1"/>
<dbReference type="GO" id="GO:0008270">
    <property type="term" value="F:zinc ion binding"/>
    <property type="evidence" value="ECO:0007669"/>
    <property type="project" value="UniProtKB-KW"/>
</dbReference>
<dbReference type="Gene3D" id="3.30.40.10">
    <property type="entry name" value="Zinc/RING finger domain, C3HC4 (zinc finger)"/>
    <property type="match status" value="1"/>
</dbReference>
<dbReference type="Gramene" id="Kaladp0496s0017.1.v1.1">
    <property type="protein sequence ID" value="Kaladp0496s0017.1.v1.1.CDS.1"/>
    <property type="gene ID" value="Kaladp0496s0017.v1.1"/>
</dbReference>
<dbReference type="PANTHER" id="PTHR45969">
    <property type="entry name" value="RING ZINC FINGER PROTEIN-RELATED"/>
    <property type="match status" value="1"/>
</dbReference>
<keyword evidence="3" id="KW-0862">Zinc</keyword>
<dbReference type="PROSITE" id="PS50089">
    <property type="entry name" value="ZF_RING_2"/>
    <property type="match status" value="1"/>
</dbReference>
<dbReference type="InterPro" id="IPR001841">
    <property type="entry name" value="Znf_RING"/>
</dbReference>
<evidence type="ECO:0000313" key="6">
    <source>
        <dbReference type="EnsemblPlants" id="Kaladp0496s0017.1.v1.1.CDS.1"/>
    </source>
</evidence>
<keyword evidence="1" id="KW-0479">Metal-binding</keyword>
<organism evidence="6 7">
    <name type="scientific">Kalanchoe fedtschenkoi</name>
    <name type="common">Lavender scallops</name>
    <name type="synonym">South American air plant</name>
    <dbReference type="NCBI Taxonomy" id="63787"/>
    <lineage>
        <taxon>Eukaryota</taxon>
        <taxon>Viridiplantae</taxon>
        <taxon>Streptophyta</taxon>
        <taxon>Embryophyta</taxon>
        <taxon>Tracheophyta</taxon>
        <taxon>Spermatophyta</taxon>
        <taxon>Magnoliopsida</taxon>
        <taxon>eudicotyledons</taxon>
        <taxon>Gunneridae</taxon>
        <taxon>Pentapetalae</taxon>
        <taxon>Saxifragales</taxon>
        <taxon>Crassulaceae</taxon>
        <taxon>Kalanchoe</taxon>
    </lineage>
</organism>
<sequence length="166" mass="18844">MSFTIDESSLFTSHHIYKAVLVFAVVRWIISWILKFVDSDTAAVSASSHSNSGEKISAQVIRDSLELTTYGDITAQSACDEEPCAVCLNRLEEEDAVRRLRCRHVFHAECIDKWIEYDHEHVTCPLCRAALVGSNGFSFRPIKSEPSWAVERMLYIFGDDDDNLHM</sequence>